<reference evidence="1 2" key="1">
    <citation type="journal article" date="2019" name="Sci. Rep.">
        <title>Orb-weaving spider Araneus ventricosus genome elucidates the spidroin gene catalogue.</title>
        <authorList>
            <person name="Kono N."/>
            <person name="Nakamura H."/>
            <person name="Ohtoshi R."/>
            <person name="Moran D.A.P."/>
            <person name="Shinohara A."/>
            <person name="Yoshida Y."/>
            <person name="Fujiwara M."/>
            <person name="Mori M."/>
            <person name="Tomita M."/>
            <person name="Arakawa K."/>
        </authorList>
    </citation>
    <scope>NUCLEOTIDE SEQUENCE [LARGE SCALE GENOMIC DNA]</scope>
</reference>
<dbReference type="Gene3D" id="3.30.420.10">
    <property type="entry name" value="Ribonuclease H-like superfamily/Ribonuclease H"/>
    <property type="match status" value="1"/>
</dbReference>
<dbReference type="EMBL" id="BGPR01000660">
    <property type="protein sequence ID" value="GBM30445.1"/>
    <property type="molecule type" value="Genomic_DNA"/>
</dbReference>
<dbReference type="InterPro" id="IPR036397">
    <property type="entry name" value="RNaseH_sf"/>
</dbReference>
<organism evidence="1 2">
    <name type="scientific">Araneus ventricosus</name>
    <name type="common">Orbweaver spider</name>
    <name type="synonym">Epeira ventricosa</name>
    <dbReference type="NCBI Taxonomy" id="182803"/>
    <lineage>
        <taxon>Eukaryota</taxon>
        <taxon>Metazoa</taxon>
        <taxon>Ecdysozoa</taxon>
        <taxon>Arthropoda</taxon>
        <taxon>Chelicerata</taxon>
        <taxon>Arachnida</taxon>
        <taxon>Araneae</taxon>
        <taxon>Araneomorphae</taxon>
        <taxon>Entelegynae</taxon>
        <taxon>Araneoidea</taxon>
        <taxon>Araneidae</taxon>
        <taxon>Araneus</taxon>
    </lineage>
</organism>
<dbReference type="OrthoDB" id="6437659at2759"/>
<gene>
    <name evidence="1" type="ORF">AVEN_203019_1</name>
</gene>
<evidence type="ECO:0000313" key="2">
    <source>
        <dbReference type="Proteomes" id="UP000499080"/>
    </source>
</evidence>
<dbReference type="GO" id="GO:0003676">
    <property type="term" value="F:nucleic acid binding"/>
    <property type="evidence" value="ECO:0007669"/>
    <property type="project" value="InterPro"/>
</dbReference>
<dbReference type="Proteomes" id="UP000499080">
    <property type="component" value="Unassembled WGS sequence"/>
</dbReference>
<accession>A0A4Y2ERB3</accession>
<keyword evidence="2" id="KW-1185">Reference proteome</keyword>
<name>A0A4Y2ERB3_ARAVE</name>
<protein>
    <submittedName>
        <fullName evidence="1">Uncharacterized protein</fullName>
    </submittedName>
</protein>
<dbReference type="AlphaFoldDB" id="A0A4Y2ERB3"/>
<proteinExistence type="predicted"/>
<sequence length="258" mass="29578">MTDNVRAFIGLDSSTTHEQEEKQRNANICQVEFFRRLLGFKKKPRLIFLRISKSSIVVLGSSRSRSEVVIRAKENFNLAGGQIGLAWVKAHAGNPGNEHPDHHAKLATIQGVEMHLPTPYSCLKYRITKNLITEWEEFWDDSQSESGHRFRSFVAGVDKKFLITNKFLIYFLTNHGPFPCYLHRFKKLGSPIYACGLVGDADHYMFRGPLTAEFHLKESSDEHRKSWFKNLRYNGQAQSKLIQAYKISNGICDRLTQG</sequence>
<evidence type="ECO:0000313" key="1">
    <source>
        <dbReference type="EMBL" id="GBM30445.1"/>
    </source>
</evidence>
<comment type="caution">
    <text evidence="1">The sequence shown here is derived from an EMBL/GenBank/DDBJ whole genome shotgun (WGS) entry which is preliminary data.</text>
</comment>